<reference evidence="2" key="1">
    <citation type="submission" date="2022-11" db="UniProtKB">
        <authorList>
            <consortium name="WormBaseParasite"/>
        </authorList>
    </citation>
    <scope>IDENTIFICATION</scope>
</reference>
<evidence type="ECO:0000313" key="1">
    <source>
        <dbReference type="Proteomes" id="UP000887579"/>
    </source>
</evidence>
<sequence length="1252" mass="141886">MALIRSSSDPRLTGDNGIYESTSSKYMTLGHLKNKRIEKITDQQKKQWLSKRNENGFVRFYRPSGQQYVTVPLTTQMTALQVCEAFDLDPLYLSIGNQQIKQLSNDNRPLQMQNEILMTLGYSSIQECLSIGGSEHLSHIFCFFTGRPLTSVQHGISNILLVANCLVGRGRILQRWTKKRCILYNDTIRIENETGSSRIEGDEDSILLLNKYRVELADSSHGRCLRLTSSVQKICFVFEDPSDLQLWSAHATQCSIAPNCDLSDRQLLFLPDKLFYVGSQRMITNLNLRRNSLLLKPANTIGSPLIGWLDDVARFPSLRTLNIADNSLYTFPHSVVQLTALVELNLSGNRISILPCNIRMLVNLTSLNLSNNLLTTLPKQLAACQMLTFLDLSFNRFQIIPEVLLMMPKLTSWELSGNYINNLNFDANITVPINKLDIRLNTFERPLKLTSFFFEAMTVLDLRRAGSITELDLSNLSTIQVIYCSYLSLKTIQVNGSRLREFYAEHNELSQVIVMPIPSNLTILSIAHNSLEFLPEWITDLQKVVTISAHHNQISKLPYRIMMNMSSLRHLLVGNNKLTKLPDIVENCAIEVLNIENNFISKLPAELFKSAHHLRHINLTNNCLTELPAMNSFHDLNRLQTIKLSGNQLTETTLSSIVACRKLRLLDISYNNFRFFNDSALSQLTFLEELNLSGNLLSSLSTEISQLPNLQVLRAHSNRITNIPDLSSSKSLKIIDLSNNRLSKLKVEYCVSENLKFLDLTCNPFSDETNNLSIKSERRAISIVDISKRSALSNIQFGFSETPGQKTKQSTQQLRPKNLNDITFAIIDGGSNPEITDVVKSTLKHHLETPNREDSEMLRRAVLRTHEDIGKKGNRLGASVFILRIYEGQIMCTSSGHISAMLSRRDGEIVYLLKEVLITTKEEYERLRLSNAIITTDDLINGVATSGTAIGYTFLYPAVVPNPRLHCINSTDEDDFIVIANRVVWQSLSEREIIEAVKQCTNPLQAAKRLQDMCQAHEQIGNISIIVIKFAPPNKDGTILRNNFKRFPSKEKSFSPPNYSPISLPIETYQAKPFHLRSFSEQRVNNQSTLKNIENRLKKISVAINRIDSDSSGIYYVNPPNLNENKTNGRSTLRKIKDKHRINETARLRSSHSESQLTSSSQNGYILNYDKAIHYPQQPHTSNSQYLLPDIANVGNFSPLTSDTATSEDSSVFSQEKFQEARKKVEKQLCLDKPYILPKQNAYRVFLKAQQK</sequence>
<protein>
    <submittedName>
        <fullName evidence="2">PPM-type phosphatase domain-containing protein</fullName>
    </submittedName>
</protein>
<proteinExistence type="predicted"/>
<organism evidence="1 2">
    <name type="scientific">Panagrolaimus sp. ES5</name>
    <dbReference type="NCBI Taxonomy" id="591445"/>
    <lineage>
        <taxon>Eukaryota</taxon>
        <taxon>Metazoa</taxon>
        <taxon>Ecdysozoa</taxon>
        <taxon>Nematoda</taxon>
        <taxon>Chromadorea</taxon>
        <taxon>Rhabditida</taxon>
        <taxon>Tylenchina</taxon>
        <taxon>Panagrolaimomorpha</taxon>
        <taxon>Panagrolaimoidea</taxon>
        <taxon>Panagrolaimidae</taxon>
        <taxon>Panagrolaimus</taxon>
    </lineage>
</organism>
<evidence type="ECO:0000313" key="2">
    <source>
        <dbReference type="WBParaSite" id="ES5_v2.g15732.t1"/>
    </source>
</evidence>
<dbReference type="Proteomes" id="UP000887579">
    <property type="component" value="Unplaced"/>
</dbReference>
<accession>A0AC34FE78</accession>
<name>A0AC34FE78_9BILA</name>
<dbReference type="WBParaSite" id="ES5_v2.g15732.t1">
    <property type="protein sequence ID" value="ES5_v2.g15732.t1"/>
    <property type="gene ID" value="ES5_v2.g15732"/>
</dbReference>